<dbReference type="SUPFAM" id="SSF82215">
    <property type="entry name" value="C-terminal autoproteolytic domain of nucleoporin nup98"/>
    <property type="match status" value="1"/>
</dbReference>
<keyword evidence="8" id="KW-0811">Translocation</keyword>
<keyword evidence="10" id="KW-0539">Nucleus</keyword>
<dbReference type="GO" id="GO:0008139">
    <property type="term" value="F:nuclear localization sequence binding"/>
    <property type="evidence" value="ECO:0007669"/>
    <property type="project" value="TreeGrafter"/>
</dbReference>
<dbReference type="GO" id="GO:0006405">
    <property type="term" value="P:RNA export from nucleus"/>
    <property type="evidence" value="ECO:0007669"/>
    <property type="project" value="TreeGrafter"/>
</dbReference>
<reference evidence="13 14" key="1">
    <citation type="journal article" date="2009" name="Nature">
        <title>Evolution of pathogenicity and sexual reproduction in eight Candida genomes.</title>
        <authorList>
            <person name="Butler G."/>
            <person name="Rasmussen M.D."/>
            <person name="Lin M.F."/>
            <person name="Santos M.A."/>
            <person name="Sakthikumar S."/>
            <person name="Munro C.A."/>
            <person name="Rheinbay E."/>
            <person name="Grabherr M."/>
            <person name="Forche A."/>
            <person name="Reedy J.L."/>
            <person name="Agrafioti I."/>
            <person name="Arnaud M.B."/>
            <person name="Bates S."/>
            <person name="Brown A.J."/>
            <person name="Brunke S."/>
            <person name="Costanzo M.C."/>
            <person name="Fitzpatrick D.A."/>
            <person name="de Groot P.W."/>
            <person name="Harris D."/>
            <person name="Hoyer L.L."/>
            <person name="Hube B."/>
            <person name="Klis F.M."/>
            <person name="Kodira C."/>
            <person name="Lennard N."/>
            <person name="Logue M.E."/>
            <person name="Martin R."/>
            <person name="Neiman A.M."/>
            <person name="Nikolaou E."/>
            <person name="Quail M.A."/>
            <person name="Quinn J."/>
            <person name="Santos M.C."/>
            <person name="Schmitzberger F.F."/>
            <person name="Sherlock G."/>
            <person name="Shah P."/>
            <person name="Silverstein K.A."/>
            <person name="Skrzypek M.S."/>
            <person name="Soll D."/>
            <person name="Staggs R."/>
            <person name="Stansfield I."/>
            <person name="Stumpf M.P."/>
            <person name="Sudbery P.E."/>
            <person name="Srikantha T."/>
            <person name="Zeng Q."/>
            <person name="Berman J."/>
            <person name="Berriman M."/>
            <person name="Heitman J."/>
            <person name="Gow N.A."/>
            <person name="Lorenz M.C."/>
            <person name="Birren B.W."/>
            <person name="Kellis M."/>
            <person name="Cuomo C.A."/>
        </authorList>
    </citation>
    <scope>NUCLEOTIDE SEQUENCE [LARGE SCALE GENOMIC DNA]</scope>
    <source>
        <strain evidence="14">ATCC MYA-3404 / T1</strain>
    </source>
</reference>
<evidence type="ECO:0000256" key="4">
    <source>
        <dbReference type="ARBA" id="ARBA00022448"/>
    </source>
</evidence>
<name>C5MCV7_CANTT</name>
<comment type="subcellular location">
    <subcellularLocation>
        <location evidence="2">Nucleus membrane</location>
        <topology evidence="2">Peripheral membrane protein</topology>
        <orientation evidence="2">Nucleoplasmic side</orientation>
    </subcellularLocation>
    <subcellularLocation>
        <location evidence="1">Nucleus</location>
        <location evidence="1">Nuclear pore complex</location>
    </subcellularLocation>
</comment>
<evidence type="ECO:0000256" key="5">
    <source>
        <dbReference type="ARBA" id="ARBA00022813"/>
    </source>
</evidence>
<dbReference type="HOGENOM" id="CLU_005908_0_0_1"/>
<proteinExistence type="inferred from homology"/>
<dbReference type="KEGG" id="ctp:CTRG_04058"/>
<evidence type="ECO:0000256" key="8">
    <source>
        <dbReference type="ARBA" id="ARBA00023010"/>
    </source>
</evidence>
<feature type="domain" description="Peptidase S59" evidence="12">
    <location>
        <begin position="476"/>
        <end position="617"/>
    </location>
</feature>
<dbReference type="InterPro" id="IPR037665">
    <property type="entry name" value="Nucleoporin_S59-like"/>
</dbReference>
<dbReference type="InterPro" id="IPR007230">
    <property type="entry name" value="Nup98_auto-Pept-S59_dom"/>
</dbReference>
<dbReference type="STRING" id="294747.C5MCV7"/>
<dbReference type="PANTHER" id="PTHR23198">
    <property type="entry name" value="NUCLEOPORIN"/>
    <property type="match status" value="1"/>
</dbReference>
<keyword evidence="6" id="KW-0509">mRNA transport</keyword>
<dbReference type="OrthoDB" id="3797628at2759"/>
<dbReference type="GO" id="GO:0000973">
    <property type="term" value="P:post-transcriptional tethering of RNA polymerase II gene DNA at nuclear periphery"/>
    <property type="evidence" value="ECO:0007669"/>
    <property type="project" value="TreeGrafter"/>
</dbReference>
<dbReference type="Gene3D" id="3.30.1610.10">
    <property type="entry name" value="Peptidase S59, nucleoporin"/>
    <property type="match status" value="1"/>
</dbReference>
<evidence type="ECO:0000259" key="12">
    <source>
        <dbReference type="PROSITE" id="PS51434"/>
    </source>
</evidence>
<organism evidence="13 14">
    <name type="scientific">Candida tropicalis (strain ATCC MYA-3404 / T1)</name>
    <name type="common">Yeast</name>
    <dbReference type="NCBI Taxonomy" id="294747"/>
    <lineage>
        <taxon>Eukaryota</taxon>
        <taxon>Fungi</taxon>
        <taxon>Dikarya</taxon>
        <taxon>Ascomycota</taxon>
        <taxon>Saccharomycotina</taxon>
        <taxon>Pichiomycetes</taxon>
        <taxon>Debaryomycetaceae</taxon>
        <taxon>Candida/Lodderomyces clade</taxon>
        <taxon>Candida</taxon>
    </lineage>
</organism>
<feature type="compositionally biased region" description="Polar residues" evidence="11">
    <location>
        <begin position="164"/>
        <end position="177"/>
    </location>
</feature>
<dbReference type="GO" id="GO:0034398">
    <property type="term" value="P:telomere tethering at nuclear periphery"/>
    <property type="evidence" value="ECO:0007669"/>
    <property type="project" value="TreeGrafter"/>
</dbReference>
<evidence type="ECO:0000256" key="6">
    <source>
        <dbReference type="ARBA" id="ARBA00022816"/>
    </source>
</evidence>
<dbReference type="EMBL" id="GG692399">
    <property type="protein sequence ID" value="EER32387.1"/>
    <property type="molecule type" value="Genomic_DNA"/>
</dbReference>
<feature type="region of interest" description="Disordered" evidence="11">
    <location>
        <begin position="138"/>
        <end position="215"/>
    </location>
</feature>
<evidence type="ECO:0000256" key="2">
    <source>
        <dbReference type="ARBA" id="ARBA00004620"/>
    </source>
</evidence>
<evidence type="ECO:0000256" key="10">
    <source>
        <dbReference type="ARBA" id="ARBA00023242"/>
    </source>
</evidence>
<keyword evidence="9" id="KW-0906">Nuclear pore complex</keyword>
<evidence type="ECO:0000313" key="13">
    <source>
        <dbReference type="EMBL" id="EER32387.1"/>
    </source>
</evidence>
<dbReference type="Gene3D" id="1.25.40.690">
    <property type="match status" value="1"/>
</dbReference>
<comment type="similarity">
    <text evidence="3">Belongs to the nucleoporin GLFG family.</text>
</comment>
<evidence type="ECO:0000256" key="1">
    <source>
        <dbReference type="ARBA" id="ARBA00004567"/>
    </source>
</evidence>
<dbReference type="Proteomes" id="UP000002037">
    <property type="component" value="Unassembled WGS sequence"/>
</dbReference>
<keyword evidence="7" id="KW-0653">Protein transport</keyword>
<dbReference type="GO" id="GO:0017056">
    <property type="term" value="F:structural constituent of nuclear pore"/>
    <property type="evidence" value="ECO:0007669"/>
    <property type="project" value="InterPro"/>
</dbReference>
<gene>
    <name evidence="13" type="ORF">CTRG_04058</name>
</gene>
<dbReference type="InterPro" id="IPR025574">
    <property type="entry name" value="Nucleoporin_FG_rpt"/>
</dbReference>
<sequence>MSFSFGSNNNNTSATTNNWGASTGFGRRASVGGPLSSSTTAAPNTNQSLFGNTASKPGGLFGNSNNTTAASTACSGSGGLFGNTSTGNTGLFGNSATATNNNTGATSTGSTGLFGNSNTTNTGSTGLFGSSNTTTSTGNTGLFGNSQTGAASSSTSTGLFGSKPATTTGGLFGNSSNQGSTGLFGGSTSTQQQQQPTSGGLFGGSSNSGGLFGAQQNQAPSLQLTVNNSNPYSYSQVLSNLQASSANMPESVTTSVFPDMMKGSNEKKRRFSYLEKPETHKPKSSLLSKLGQTFRLIRNGNAAASFESLKGLFTSNDELKPQQKRIMLSAAAASSSSSNSSSVITPKTITKPSYRAVDARRIGSMKRLIIKTKPMKYHMINVNKVFNAKRRKVITQSLSADKLLTERYDSQEEESDDELEDEGDVALNKAFSRYSYKAGKTFEDSASATATRIVEKTSANENEVKQDDSSNLDELHDGYWSTPTIKQLSEMNIDQLSSLDNFIIGRVGCGQIAYNYPVDLSQVYLDAQKKGIPLEKELFGSVIKINSKFILAYSEDTNKPAMGFGLNVPATITLEGVKPKPNMTLDDHINYLKKQIGMEFITYDPITCVWVFKVKHFSIWGLIDEEDADSKDLLAMKRKQDVQELEASAEYSRLYENDKIQSELKKQKLNEQNKIVPGGWTYTIEPSDDPLSIKRRLVSDEISKQLIKYRSEQSTDELSEQISDITIESDKEPTPVPRVAEYIHQMTNVLPPDLDLNEVVSEKVYEPHVTNEVVFDSIQIRPNLPTSDDWLLQLELANQMTSALAPFVTKPKTKNDPLSIQKIDDILFSDFNQKSMNVSTPTKQLSPIDDMDESEDIFNDNIPTVFGTLLSQSKVTNRDNSYPMLKDTIGFQFKDLVTPGQEKEENDIVTLASALFDDVQVDNSTDPNVTAALVEKTRKGVFGDWLRNFNCSDVEKLLVENKSDPLETVFIYLCAGDLTKAIQAAIDANCNHLSVVVTLSDANDVVVRSIAKNQLDSWTTRNTINRIPKAIVKIYQLLAGEFEQIIDGLSWNLGLALKLFYGDFKDIKTLITEFKDSLPHESPITDIFTLYIDGVSLSSIKSTCLNTKLKWFVLKILATGFTYDDITKEFGKYLASNDYWKEGVLTFATLTNDEEAKEAIRDLVVSKIQFIKSTSVDKEQYVLSVLKLPRVIIYEAVALQKNKEKDYWGECEAFLEVELWEKAHATIVDQLGPATVLSNSNEDKSHLLKILKQFPSNGLIIPDWNKGAGIFEKYLSVLSKNDKDCFEDLEFLLSYLPFVKTESFDQKVAANLISKKVGNLTLENIKFDASSKSKVLELPLGTVDKRYFELRLSN</sequence>
<dbReference type="GO" id="GO:0051028">
    <property type="term" value="P:mRNA transport"/>
    <property type="evidence" value="ECO:0007669"/>
    <property type="project" value="UniProtKB-KW"/>
</dbReference>
<dbReference type="InterPro" id="IPR036903">
    <property type="entry name" value="Nup98_auto-Pept-S59_dom_sf"/>
</dbReference>
<dbReference type="MEROPS" id="S59.002"/>
<feature type="compositionally biased region" description="Gly residues" evidence="11">
    <location>
        <begin position="200"/>
        <end position="212"/>
    </location>
</feature>
<evidence type="ECO:0000256" key="7">
    <source>
        <dbReference type="ARBA" id="ARBA00022927"/>
    </source>
</evidence>
<protein>
    <recommendedName>
        <fullName evidence="12">Peptidase S59 domain-containing protein</fullName>
    </recommendedName>
</protein>
<dbReference type="GO" id="GO:0006606">
    <property type="term" value="P:protein import into nucleus"/>
    <property type="evidence" value="ECO:0007669"/>
    <property type="project" value="TreeGrafter"/>
</dbReference>
<evidence type="ECO:0000313" key="14">
    <source>
        <dbReference type="Proteomes" id="UP000002037"/>
    </source>
</evidence>
<dbReference type="PROSITE" id="PS51434">
    <property type="entry name" value="NUP_C"/>
    <property type="match status" value="1"/>
</dbReference>
<dbReference type="Pfam" id="PF04096">
    <property type="entry name" value="Nucleoporin2"/>
    <property type="match status" value="1"/>
</dbReference>
<dbReference type="Pfam" id="PF12110">
    <property type="entry name" value="Nup96"/>
    <property type="match status" value="2"/>
</dbReference>
<dbReference type="GO" id="GO:0044613">
    <property type="term" value="C:nuclear pore central transport channel"/>
    <property type="evidence" value="ECO:0007669"/>
    <property type="project" value="UniProtKB-ARBA"/>
</dbReference>
<dbReference type="RefSeq" id="XP_002549761.1">
    <property type="nucleotide sequence ID" value="XM_002549715.1"/>
</dbReference>
<dbReference type="Pfam" id="PF13634">
    <property type="entry name" value="Nucleoporin_FG"/>
    <property type="match status" value="2"/>
</dbReference>
<evidence type="ECO:0000256" key="11">
    <source>
        <dbReference type="SAM" id="MobiDB-lite"/>
    </source>
</evidence>
<dbReference type="InterPro" id="IPR021967">
    <property type="entry name" value="Nup98_C"/>
</dbReference>
<keyword evidence="5" id="KW-0068">Autocatalytic cleavage</keyword>
<feature type="compositionally biased region" description="Low complexity" evidence="11">
    <location>
        <begin position="178"/>
        <end position="199"/>
    </location>
</feature>
<dbReference type="GeneID" id="8297036"/>
<dbReference type="VEuPathDB" id="FungiDB:CTRG_04058"/>
<evidence type="ECO:0000256" key="3">
    <source>
        <dbReference type="ARBA" id="ARBA00008926"/>
    </source>
</evidence>
<dbReference type="eggNOG" id="KOG0845">
    <property type="taxonomic scope" value="Eukaryota"/>
</dbReference>
<evidence type="ECO:0000256" key="9">
    <source>
        <dbReference type="ARBA" id="ARBA00023132"/>
    </source>
</evidence>
<dbReference type="PANTHER" id="PTHR23198:SF6">
    <property type="entry name" value="NUCLEAR PORE COMPLEX PROTEIN NUP98-NUP96"/>
    <property type="match status" value="1"/>
</dbReference>
<feature type="compositionally biased region" description="Polar residues" evidence="11">
    <location>
        <begin position="35"/>
        <end position="54"/>
    </location>
</feature>
<feature type="region of interest" description="Disordered" evidence="11">
    <location>
        <begin position="1"/>
        <end position="54"/>
    </location>
</feature>
<keyword evidence="14" id="KW-1185">Reference proteome</keyword>
<keyword evidence="4" id="KW-0813">Transport</keyword>
<feature type="compositionally biased region" description="Low complexity" evidence="11">
    <location>
        <begin position="1"/>
        <end position="22"/>
    </location>
</feature>
<feature type="compositionally biased region" description="Low complexity" evidence="11">
    <location>
        <begin position="138"/>
        <end position="162"/>
    </location>
</feature>
<accession>C5MCV7</accession>
<dbReference type="GO" id="GO:0044614">
    <property type="term" value="C:nuclear pore cytoplasmic filaments"/>
    <property type="evidence" value="ECO:0007669"/>
    <property type="project" value="TreeGrafter"/>
</dbReference>
<dbReference type="GO" id="GO:0003723">
    <property type="term" value="F:RNA binding"/>
    <property type="evidence" value="ECO:0007669"/>
    <property type="project" value="TreeGrafter"/>
</dbReference>
<dbReference type="GO" id="GO:0031965">
    <property type="term" value="C:nuclear membrane"/>
    <property type="evidence" value="ECO:0007669"/>
    <property type="project" value="UniProtKB-SubCell"/>
</dbReference>